<organism evidence="1 2">
    <name type="scientific">Tahibacter soli</name>
    <dbReference type="NCBI Taxonomy" id="2983605"/>
    <lineage>
        <taxon>Bacteria</taxon>
        <taxon>Pseudomonadati</taxon>
        <taxon>Pseudomonadota</taxon>
        <taxon>Gammaproteobacteria</taxon>
        <taxon>Lysobacterales</taxon>
        <taxon>Rhodanobacteraceae</taxon>
        <taxon>Tahibacter</taxon>
    </lineage>
</organism>
<evidence type="ECO:0000313" key="2">
    <source>
        <dbReference type="Proteomes" id="UP001139971"/>
    </source>
</evidence>
<dbReference type="Proteomes" id="UP001139971">
    <property type="component" value="Unassembled WGS sequence"/>
</dbReference>
<protein>
    <submittedName>
        <fullName evidence="1">SRPBCC domain-containing protein</fullName>
    </submittedName>
</protein>
<dbReference type="SUPFAM" id="SSF55961">
    <property type="entry name" value="Bet v1-like"/>
    <property type="match status" value="1"/>
</dbReference>
<accession>A0A9X3YR38</accession>
<dbReference type="CDD" id="cd07814">
    <property type="entry name" value="SRPBCC_CalC_Aha1-like"/>
    <property type="match status" value="1"/>
</dbReference>
<sequence length="264" mass="27928">MPVETAADGRRSVHAQIDVDAAPEVAWAAVATGPGISAWFVPTDLDGRTGGQAVSHFVPDGSMDSIATIAVWEPPVRFVAGTHEEAGAIETEWRVDALDAGRSCVRVTHTWRAPDDCHDAQFEGYAHGWPLFFRILALYLRHWPGRRCAAFQATGVADEPAEHAWAAFAGPLCLFGVEAGDAVETPDGEAPLAGIVETAGESELLVRLDKPAPGLAHLTAYAMSGKVYLTARFYLYGDGAASAAASAQAAWQAWIAERFAATGG</sequence>
<gene>
    <name evidence="1" type="ORF">OD750_026185</name>
</gene>
<keyword evidence="2" id="KW-1185">Reference proteome</keyword>
<dbReference type="InterPro" id="IPR023393">
    <property type="entry name" value="START-like_dom_sf"/>
</dbReference>
<dbReference type="AlphaFoldDB" id="A0A9X3YR38"/>
<dbReference type="RefSeq" id="WP_263543046.1">
    <property type="nucleotide sequence ID" value="NZ_JAOVZO020000023.1"/>
</dbReference>
<proteinExistence type="predicted"/>
<name>A0A9X3YR38_9GAMM</name>
<comment type="caution">
    <text evidence="1">The sequence shown here is derived from an EMBL/GenBank/DDBJ whole genome shotgun (WGS) entry which is preliminary data.</text>
</comment>
<dbReference type="Gene3D" id="3.30.530.20">
    <property type="match status" value="1"/>
</dbReference>
<evidence type="ECO:0000313" key="1">
    <source>
        <dbReference type="EMBL" id="MDC8016030.1"/>
    </source>
</evidence>
<reference evidence="1" key="1">
    <citation type="submission" date="2023-02" db="EMBL/GenBank/DDBJ databases">
        <title>Tahibacter soli sp. nov. isolated from soil.</title>
        <authorList>
            <person name="Baek J.H."/>
            <person name="Lee J.K."/>
            <person name="Choi D.G."/>
            <person name="Jeon C.O."/>
        </authorList>
    </citation>
    <scope>NUCLEOTIDE SEQUENCE</scope>
    <source>
        <strain evidence="1">BL</strain>
    </source>
</reference>
<dbReference type="EMBL" id="JAOVZO020000023">
    <property type="protein sequence ID" value="MDC8016030.1"/>
    <property type="molecule type" value="Genomic_DNA"/>
</dbReference>